<dbReference type="Gene3D" id="3.90.1200.10">
    <property type="match status" value="1"/>
</dbReference>
<reference evidence="6 7" key="1">
    <citation type="journal article" date="2018" name="G3 (Bethesda)">
        <title>A High-Quality Reference Genome for the Invasive Mosquitofish Gambusia affinis Using a Chicago Library.</title>
        <authorList>
            <person name="Hoffberg S.L."/>
            <person name="Troendle N.J."/>
            <person name="Glenn T.C."/>
            <person name="Mahmud O."/>
            <person name="Louha S."/>
            <person name="Chalopin D."/>
            <person name="Bennetzen J.L."/>
            <person name="Mauricio R."/>
        </authorList>
    </citation>
    <scope>NUCLEOTIDE SEQUENCE [LARGE SCALE GENOMIC DNA]</scope>
    <source>
        <strain evidence="6">NE01/NJP1002.9</strain>
        <tissue evidence="6">Muscle</tissue>
    </source>
</reference>
<organism evidence="6 7">
    <name type="scientific">Gambusia affinis</name>
    <name type="common">Western mosquitofish</name>
    <name type="synonym">Heterandria affinis</name>
    <dbReference type="NCBI Taxonomy" id="33528"/>
    <lineage>
        <taxon>Eukaryota</taxon>
        <taxon>Metazoa</taxon>
        <taxon>Chordata</taxon>
        <taxon>Craniata</taxon>
        <taxon>Vertebrata</taxon>
        <taxon>Euteleostomi</taxon>
        <taxon>Actinopterygii</taxon>
        <taxon>Neopterygii</taxon>
        <taxon>Teleostei</taxon>
        <taxon>Neoteleostei</taxon>
        <taxon>Acanthomorphata</taxon>
        <taxon>Ovalentaria</taxon>
        <taxon>Atherinomorphae</taxon>
        <taxon>Cyprinodontiformes</taxon>
        <taxon>Poeciliidae</taxon>
        <taxon>Poeciliinae</taxon>
        <taxon>Gambusia</taxon>
    </lineage>
</organism>
<evidence type="ECO:0000256" key="5">
    <source>
        <dbReference type="ARBA" id="ARBA00038874"/>
    </source>
</evidence>
<evidence type="ECO:0000256" key="3">
    <source>
        <dbReference type="ARBA" id="ARBA00037883"/>
    </source>
</evidence>
<keyword evidence="1" id="KW-0594">Phospholipid biosynthesis</keyword>
<dbReference type="AlphaFoldDB" id="A0A315VLY4"/>
<dbReference type="GO" id="GO:0004305">
    <property type="term" value="F:ethanolamine kinase activity"/>
    <property type="evidence" value="ECO:0007669"/>
    <property type="project" value="UniProtKB-EC"/>
</dbReference>
<evidence type="ECO:0000313" key="7">
    <source>
        <dbReference type="Proteomes" id="UP000250572"/>
    </source>
</evidence>
<proteinExistence type="inferred from homology"/>
<keyword evidence="2" id="KW-1208">Phospholipid metabolism</keyword>
<comment type="similarity">
    <text evidence="4">Belongs to the choline/ethanolamine kinase family.</text>
</comment>
<dbReference type="SUPFAM" id="SSF56112">
    <property type="entry name" value="Protein kinase-like (PK-like)"/>
    <property type="match status" value="1"/>
</dbReference>
<dbReference type="Gene3D" id="3.30.200.20">
    <property type="entry name" value="Phosphorylase Kinase, domain 1"/>
    <property type="match status" value="1"/>
</dbReference>
<dbReference type="STRING" id="33528.ENSGAFP00000009544"/>
<protein>
    <recommendedName>
        <fullName evidence="5">ethanolamine kinase</fullName>
        <ecNumber evidence="5">2.7.1.82</ecNumber>
    </recommendedName>
</protein>
<dbReference type="InterPro" id="IPR011009">
    <property type="entry name" value="Kinase-like_dom_sf"/>
</dbReference>
<evidence type="ECO:0000256" key="2">
    <source>
        <dbReference type="ARBA" id="ARBA00023264"/>
    </source>
</evidence>
<keyword evidence="7" id="KW-1185">Reference proteome</keyword>
<evidence type="ECO:0000313" key="6">
    <source>
        <dbReference type="EMBL" id="PWA24556.1"/>
    </source>
</evidence>
<name>A0A315VLY4_GAMAF</name>
<sequence>MDPEHGGSGDQLLHLDVAVDEREPRRGILDLLSKLRPEWKTQHIQMKVRHRPHGLMFSLFPLVSGVIVETFTEGITNQLIGCYVGSLQDPGCVLVRLYGRMTELYVNRDREVEMFQVFHAHGCGPEIYCSFQNGICYEFVRGNVLEDELLRQPSIYRLIAAEMGKIHSIQPKRGQTTEPQLWAKMSHFLTLVKSSVTRNPAEQACTKRTCDLSGCSALPLREVPSYEVLLEEMESLKRHLSQTDSPTVLCHNDLLTKNIIYNCQEGSVKFIDYEYADYNYQAFDIGNHFNEFAGVTDVDYSLYPSRELQRDWLSVYLESYKRSAGRNVTVTDEEVTKLYVQVCKFSLASNFFWGLWAILQSRYSSIDFDFQRYAIARLSYYFEKKEEYFELTLSQLRHSKNLLLKRKQHAVKQLSASFPEFPSIRVILFQSSLEGSHQLVIWTWLYLVNSHVQRLDVATGANHGEEANRKWLEDDSAKASSDQRCCSRISCGWCGHRSLESTQTLPLAAMTGTRSQEWKCLHLSNDSIYRAQPDIYGERRNACVKREWSKKPKIPNQLLLDIKKKTNSALMSVTIKNIISGCTTGQTLNKTGLQQQNTSLVAINSRKQIWKNVIRLSLGFSCSTRMPGYQSKDPSCFVSTV</sequence>
<keyword evidence="1" id="KW-0443">Lipid metabolism</keyword>
<accession>A0A315VLY4</accession>
<dbReference type="Proteomes" id="UP000250572">
    <property type="component" value="Unassembled WGS sequence"/>
</dbReference>
<dbReference type="EMBL" id="NHOQ01001423">
    <property type="protein sequence ID" value="PWA24556.1"/>
    <property type="molecule type" value="Genomic_DNA"/>
</dbReference>
<evidence type="ECO:0000256" key="1">
    <source>
        <dbReference type="ARBA" id="ARBA00023209"/>
    </source>
</evidence>
<dbReference type="GO" id="GO:0006646">
    <property type="term" value="P:phosphatidylethanolamine biosynthetic process"/>
    <property type="evidence" value="ECO:0007669"/>
    <property type="project" value="TreeGrafter"/>
</dbReference>
<dbReference type="EC" id="2.7.1.82" evidence="5"/>
<keyword evidence="1" id="KW-0444">Lipid biosynthesis</keyword>
<dbReference type="Pfam" id="PF01633">
    <property type="entry name" value="Choline_kinase"/>
    <property type="match status" value="1"/>
</dbReference>
<comment type="pathway">
    <text evidence="3">Phospholipid metabolism; phosphatidylethanolamine biosynthesis; phosphatidylethanolamine from ethanolamine: step 1/3.</text>
</comment>
<evidence type="ECO:0000256" key="4">
    <source>
        <dbReference type="ARBA" id="ARBA00038211"/>
    </source>
</evidence>
<dbReference type="PANTHER" id="PTHR22603:SF68">
    <property type="entry name" value="ETHANOLAMINE KINASE 1"/>
    <property type="match status" value="1"/>
</dbReference>
<dbReference type="CDD" id="cd05157">
    <property type="entry name" value="ETNK_euk"/>
    <property type="match status" value="1"/>
</dbReference>
<comment type="caution">
    <text evidence="6">The sequence shown here is derived from an EMBL/GenBank/DDBJ whole genome shotgun (WGS) entry which is preliminary data.</text>
</comment>
<gene>
    <name evidence="6" type="ORF">CCH79_00011804</name>
</gene>
<dbReference type="GO" id="GO:0005737">
    <property type="term" value="C:cytoplasm"/>
    <property type="evidence" value="ECO:0007669"/>
    <property type="project" value="TreeGrafter"/>
</dbReference>
<dbReference type="PANTHER" id="PTHR22603">
    <property type="entry name" value="CHOLINE/ETHANOALAMINE KINASE"/>
    <property type="match status" value="1"/>
</dbReference>